<feature type="region of interest" description="Disordered" evidence="1">
    <location>
        <begin position="162"/>
        <end position="409"/>
    </location>
</feature>
<feature type="transmembrane region" description="Helical" evidence="2">
    <location>
        <begin position="6"/>
        <end position="28"/>
    </location>
</feature>
<feature type="compositionally biased region" description="Polar residues" evidence="1">
    <location>
        <begin position="165"/>
        <end position="176"/>
    </location>
</feature>
<dbReference type="OrthoDB" id="5576441at2759"/>
<dbReference type="Proteomes" id="UP000269721">
    <property type="component" value="Unassembled WGS sequence"/>
</dbReference>
<feature type="compositionally biased region" description="Polar residues" evidence="1">
    <location>
        <begin position="54"/>
        <end position="78"/>
    </location>
</feature>
<keyword evidence="2" id="KW-1133">Transmembrane helix</keyword>
<feature type="compositionally biased region" description="Low complexity" evidence="1">
    <location>
        <begin position="525"/>
        <end position="537"/>
    </location>
</feature>
<evidence type="ECO:0008006" key="5">
    <source>
        <dbReference type="Google" id="ProtNLM"/>
    </source>
</evidence>
<evidence type="ECO:0000256" key="1">
    <source>
        <dbReference type="SAM" id="MobiDB-lite"/>
    </source>
</evidence>
<name>A0A4P9WNB3_9FUNG</name>
<organism evidence="3 4">
    <name type="scientific">Blyttiomyces helicus</name>
    <dbReference type="NCBI Taxonomy" id="388810"/>
    <lineage>
        <taxon>Eukaryota</taxon>
        <taxon>Fungi</taxon>
        <taxon>Fungi incertae sedis</taxon>
        <taxon>Chytridiomycota</taxon>
        <taxon>Chytridiomycota incertae sedis</taxon>
        <taxon>Chytridiomycetes</taxon>
        <taxon>Chytridiomycetes incertae sedis</taxon>
        <taxon>Blyttiomyces</taxon>
    </lineage>
</organism>
<feature type="compositionally biased region" description="Acidic residues" evidence="1">
    <location>
        <begin position="124"/>
        <end position="135"/>
    </location>
</feature>
<keyword evidence="4" id="KW-1185">Reference proteome</keyword>
<evidence type="ECO:0000313" key="4">
    <source>
        <dbReference type="Proteomes" id="UP000269721"/>
    </source>
</evidence>
<evidence type="ECO:0000256" key="2">
    <source>
        <dbReference type="SAM" id="Phobius"/>
    </source>
</evidence>
<proteinExistence type="predicted"/>
<feature type="non-terminal residue" evidence="3">
    <location>
        <position position="558"/>
    </location>
</feature>
<keyword evidence="2" id="KW-0472">Membrane</keyword>
<dbReference type="AlphaFoldDB" id="A0A4P9WNB3"/>
<feature type="compositionally biased region" description="Low complexity" evidence="1">
    <location>
        <begin position="333"/>
        <end position="345"/>
    </location>
</feature>
<sequence length="558" mass="59207">MAWLFFWARFELLPAILLFSLFLFGGYVDMRLLVSRAKKDLATGATGGQAAGTVYSSPHKSPRSPTSRFWKKSQTAASDHTARGSDPEPASTQAAAPASGLSGRKPQQRREGEGDGGEEKVGLAEEEEEEEVDEEVERRSLQKLRHPSGSVVFAELIQLPPSPTFARQQANHQNMIDDSDSDDFAPLPPQPARSRLKAAQKNSDPKPVAASSFAKNTVSEKRILNMPAVLKPAKQPSSTPKDHLEPQETSPVWKKKSQPAASDRTARGPDPEPGSTQSAAPASDLSGRKRGPPLAELKAGQERRKRRSLSPQGEFPPPPSISVVTAPAQSLEGQACGAPAGAAPGTFSSSLTVAEASESKEAAPKADSRPCGPHVAEISPSITSVPAPQIPHRRPSAPILSAPGRSSDSARCPICGIALGEILDAAETHVNRCLDAPLPPHPVAGPSRDAMPGRAPLPFSEPVSMAESSSSSGPAVDCGMGDLCFCSLCGKDITRYTTIRREQHMNRCLDETLEQQLVFQHSSKKPAAARPRPAVASDLPAPPDPQNSLASLPRCPCC</sequence>
<gene>
    <name evidence="3" type="ORF">BDK51DRAFT_30878</name>
</gene>
<feature type="region of interest" description="Disordered" evidence="1">
    <location>
        <begin position="520"/>
        <end position="558"/>
    </location>
</feature>
<feature type="region of interest" description="Disordered" evidence="1">
    <location>
        <begin position="46"/>
        <end position="150"/>
    </location>
</feature>
<feature type="compositionally biased region" description="Basic and acidic residues" evidence="1">
    <location>
        <begin position="357"/>
        <end position="368"/>
    </location>
</feature>
<evidence type="ECO:0000313" key="3">
    <source>
        <dbReference type="EMBL" id="RKO92700.1"/>
    </source>
</evidence>
<reference evidence="4" key="1">
    <citation type="journal article" date="2018" name="Nat. Microbiol.">
        <title>Leveraging single-cell genomics to expand the fungal tree of life.</title>
        <authorList>
            <person name="Ahrendt S.R."/>
            <person name="Quandt C.A."/>
            <person name="Ciobanu D."/>
            <person name="Clum A."/>
            <person name="Salamov A."/>
            <person name="Andreopoulos B."/>
            <person name="Cheng J.F."/>
            <person name="Woyke T."/>
            <person name="Pelin A."/>
            <person name="Henrissat B."/>
            <person name="Reynolds N.K."/>
            <person name="Benny G.L."/>
            <person name="Smith M.E."/>
            <person name="James T.Y."/>
            <person name="Grigoriev I.V."/>
        </authorList>
    </citation>
    <scope>NUCLEOTIDE SEQUENCE [LARGE SCALE GENOMIC DNA]</scope>
</reference>
<protein>
    <recommendedName>
        <fullName evidence="5">UBZ4-type domain-containing protein</fullName>
    </recommendedName>
</protein>
<feature type="compositionally biased region" description="Basic and acidic residues" evidence="1">
    <location>
        <begin position="108"/>
        <end position="123"/>
    </location>
</feature>
<keyword evidence="2" id="KW-0812">Transmembrane</keyword>
<dbReference type="EMBL" id="KZ994531">
    <property type="protein sequence ID" value="RKO92700.1"/>
    <property type="molecule type" value="Genomic_DNA"/>
</dbReference>
<accession>A0A4P9WNB3</accession>